<evidence type="ECO:0000313" key="4">
    <source>
        <dbReference type="EMBL" id="NML66122.1"/>
    </source>
</evidence>
<dbReference type="PANTHER" id="PTHR47572">
    <property type="entry name" value="LIPOPROTEIN-RELATED"/>
    <property type="match status" value="1"/>
</dbReference>
<reference evidence="4 5" key="1">
    <citation type="submission" date="2020-04" db="EMBL/GenBank/DDBJ databases">
        <title>Hymenobacter polaris sp. nov., isolated from Arctic soil.</title>
        <authorList>
            <person name="Dahal R.H."/>
        </authorList>
    </citation>
    <scope>NUCLEOTIDE SEQUENCE [LARGE SCALE GENOMIC DNA]</scope>
    <source>
        <strain evidence="4 5">RP-2-7</strain>
    </source>
</reference>
<dbReference type="AlphaFoldDB" id="A0A7Y0AFC1"/>
<feature type="domain" description="SMP-30/Gluconolactonase/LRE-like region" evidence="3">
    <location>
        <begin position="54"/>
        <end position="295"/>
    </location>
</feature>
<dbReference type="InterPro" id="IPR013658">
    <property type="entry name" value="SGL"/>
</dbReference>
<dbReference type="InterPro" id="IPR051262">
    <property type="entry name" value="SMP-30/CGR1_Lactonase"/>
</dbReference>
<evidence type="ECO:0000256" key="1">
    <source>
        <dbReference type="ARBA" id="ARBA00022801"/>
    </source>
</evidence>
<dbReference type="Proteomes" id="UP000559626">
    <property type="component" value="Unassembled WGS sequence"/>
</dbReference>
<dbReference type="PANTHER" id="PTHR47572:SF4">
    <property type="entry name" value="LACTONASE DRP35"/>
    <property type="match status" value="1"/>
</dbReference>
<dbReference type="Gene3D" id="2.120.10.30">
    <property type="entry name" value="TolB, C-terminal domain"/>
    <property type="match status" value="1"/>
</dbReference>
<keyword evidence="1" id="KW-0378">Hydrolase</keyword>
<organism evidence="4 5">
    <name type="scientific">Hymenobacter polaris</name>
    <dbReference type="NCBI Taxonomy" id="2682546"/>
    <lineage>
        <taxon>Bacteria</taxon>
        <taxon>Pseudomonadati</taxon>
        <taxon>Bacteroidota</taxon>
        <taxon>Cytophagia</taxon>
        <taxon>Cytophagales</taxon>
        <taxon>Hymenobacteraceae</taxon>
        <taxon>Hymenobacter</taxon>
    </lineage>
</organism>
<feature type="chain" id="PRO_5031012349" evidence="2">
    <location>
        <begin position="25"/>
        <end position="309"/>
    </location>
</feature>
<dbReference type="RefSeq" id="WP_169531787.1">
    <property type="nucleotide sequence ID" value="NZ_JABBGH010000002.1"/>
</dbReference>
<accession>A0A7Y0AFC1</accession>
<evidence type="ECO:0000259" key="3">
    <source>
        <dbReference type="Pfam" id="PF08450"/>
    </source>
</evidence>
<name>A0A7Y0AFC1_9BACT</name>
<protein>
    <submittedName>
        <fullName evidence="4">SMP-30/gluconolactonase/LRE family protein</fullName>
    </submittedName>
</protein>
<dbReference type="EMBL" id="JABBGH010000002">
    <property type="protein sequence ID" value="NML66122.1"/>
    <property type="molecule type" value="Genomic_DNA"/>
</dbReference>
<evidence type="ECO:0000313" key="5">
    <source>
        <dbReference type="Proteomes" id="UP000559626"/>
    </source>
</evidence>
<keyword evidence="2" id="KW-0732">Signal</keyword>
<keyword evidence="5" id="KW-1185">Reference proteome</keyword>
<dbReference type="Pfam" id="PF08450">
    <property type="entry name" value="SGL"/>
    <property type="match status" value="1"/>
</dbReference>
<proteinExistence type="predicted"/>
<dbReference type="InterPro" id="IPR006530">
    <property type="entry name" value="YD"/>
</dbReference>
<gene>
    <name evidence="4" type="ORF">HHL22_12985</name>
</gene>
<evidence type="ECO:0000256" key="2">
    <source>
        <dbReference type="SAM" id="SignalP"/>
    </source>
</evidence>
<feature type="signal peptide" evidence="2">
    <location>
        <begin position="1"/>
        <end position="24"/>
    </location>
</feature>
<sequence length="309" mass="33219">MRAFSYFWVSLAAWPLAAPAQAPAPPPAASATPAGQALFAGSLVPHLVAKQFAFTEGPAVDKAGNIFFTDQPNDKIYKYDTHGQLTVFLTPAGRANGLYFDKQGNLIACADAQNQLWRISPQGKVTVLADRVDGRLPNGPNDVWVSPRGGLYFTDPYYKRDYWPAGHPGPAPQNVYYLAPGARQPVAVETTLKQPNGLIGSPDGRTLYVADIGASKTYRYRLGPQGQLLDKQLFVSQGSDGMTLDAQGNVYLTGQGVTVYSPAGQQLAHLAVPAAWTANLCFGGPDMKTLFITASEAVYTVPMRVRGVR</sequence>
<dbReference type="InterPro" id="IPR011042">
    <property type="entry name" value="6-blade_b-propeller_TolB-like"/>
</dbReference>
<dbReference type="NCBIfam" id="TIGR01643">
    <property type="entry name" value="YD_repeat_2x"/>
    <property type="match status" value="1"/>
</dbReference>
<dbReference type="GO" id="GO:0016787">
    <property type="term" value="F:hydrolase activity"/>
    <property type="evidence" value="ECO:0007669"/>
    <property type="project" value="UniProtKB-KW"/>
</dbReference>
<dbReference type="SUPFAM" id="SSF63829">
    <property type="entry name" value="Calcium-dependent phosphotriesterase"/>
    <property type="match status" value="1"/>
</dbReference>
<comment type="caution">
    <text evidence="4">The sequence shown here is derived from an EMBL/GenBank/DDBJ whole genome shotgun (WGS) entry which is preliminary data.</text>
</comment>